<dbReference type="Pfam" id="PF12146">
    <property type="entry name" value="Hydrolase_4"/>
    <property type="match status" value="1"/>
</dbReference>
<protein>
    <submittedName>
        <fullName evidence="2">Alpha/beta hydrolase</fullName>
    </submittedName>
</protein>
<organism evidence="2">
    <name type="scientific">Paenarthrobacter sp. AMU7</name>
    <dbReference type="NCBI Taxonomy" id="3162492"/>
    <lineage>
        <taxon>Bacteria</taxon>
        <taxon>Bacillati</taxon>
        <taxon>Actinomycetota</taxon>
        <taxon>Actinomycetes</taxon>
        <taxon>Micrococcales</taxon>
        <taxon>Micrococcaceae</taxon>
        <taxon>Paenarthrobacter</taxon>
    </lineage>
</organism>
<evidence type="ECO:0000259" key="1">
    <source>
        <dbReference type="Pfam" id="PF12146"/>
    </source>
</evidence>
<dbReference type="InterPro" id="IPR029058">
    <property type="entry name" value="AB_hydrolase_fold"/>
</dbReference>
<dbReference type="SUPFAM" id="SSF53474">
    <property type="entry name" value="alpha/beta-Hydrolases"/>
    <property type="match status" value="1"/>
</dbReference>
<keyword evidence="2" id="KW-0378">Hydrolase</keyword>
<name>A0AB39YVD2_9MICC</name>
<dbReference type="GO" id="GO:0016787">
    <property type="term" value="F:hydrolase activity"/>
    <property type="evidence" value="ECO:0007669"/>
    <property type="project" value="UniProtKB-KW"/>
</dbReference>
<gene>
    <name evidence="2" type="ORF">ABQM86_06080</name>
</gene>
<dbReference type="EMBL" id="CP165735">
    <property type="protein sequence ID" value="XDV72727.1"/>
    <property type="molecule type" value="Genomic_DNA"/>
</dbReference>
<evidence type="ECO:0000313" key="2">
    <source>
        <dbReference type="EMBL" id="XDV72727.1"/>
    </source>
</evidence>
<dbReference type="InterPro" id="IPR051044">
    <property type="entry name" value="MAG_DAG_Lipase"/>
</dbReference>
<feature type="domain" description="Serine aminopeptidase S33" evidence="1">
    <location>
        <begin position="53"/>
        <end position="262"/>
    </location>
</feature>
<dbReference type="RefSeq" id="WP_337340860.1">
    <property type="nucleotide sequence ID" value="NZ_CP165735.1"/>
</dbReference>
<dbReference type="Gene3D" id="3.40.50.1820">
    <property type="entry name" value="alpha/beta hydrolase"/>
    <property type="match status" value="1"/>
</dbReference>
<sequence>MRQEWVPDILGEGFEQQTLNLDGGAVATVVRYLGAEPEWPWTAGGAPVNSAIDADVLYVHGWSDYFFQRHVAEFWHRAGARFHALDLHNYGRSLSPGMVPGFVTDLADYDADIAAALSAMGRSGDPGRDRPLILLGHSTGGLTLSLWAARHPGMASALILNSPWLEFQATELGRRAIAPLVGLHARLHPLAPLPPVDPGIYTRAVSATLDGEWDYNLEWRPDRGFPVTPAFLDAVFRGQATVAAGLGIDVPVLVLLSDKSYLQPKWSADALTADVALNVDAVAHRSLSLADTVTVSRLPNAFHDIFLSPEPVRRQAFERIGRWLPMALQPSDAEVWDARTAGL</sequence>
<dbReference type="InterPro" id="IPR022742">
    <property type="entry name" value="Hydrolase_4"/>
</dbReference>
<proteinExistence type="predicted"/>
<dbReference type="AlphaFoldDB" id="A0AB39YVD2"/>
<accession>A0AB39YVD2</accession>
<dbReference type="PANTHER" id="PTHR11614">
    <property type="entry name" value="PHOSPHOLIPASE-RELATED"/>
    <property type="match status" value="1"/>
</dbReference>
<reference evidence="2" key="1">
    <citation type="submission" date="2024-07" db="EMBL/GenBank/DDBJ databases">
        <authorList>
            <person name="Li J."/>
            <person name="Wei H."/>
            <person name="Ma J."/>
        </authorList>
    </citation>
    <scope>NUCLEOTIDE SEQUENCE</scope>
    <source>
        <strain evidence="2">AMU7</strain>
    </source>
</reference>